<dbReference type="GO" id="GO:0051015">
    <property type="term" value="F:actin filament binding"/>
    <property type="evidence" value="ECO:0007669"/>
    <property type="project" value="TreeGrafter"/>
</dbReference>
<dbReference type="GO" id="GO:0005856">
    <property type="term" value="C:cytoskeleton"/>
    <property type="evidence" value="ECO:0007669"/>
    <property type="project" value="TreeGrafter"/>
</dbReference>
<dbReference type="VEuPathDB" id="VectorBase:ACUA028001"/>
<feature type="compositionally biased region" description="Basic residues" evidence="1">
    <location>
        <begin position="416"/>
        <end position="441"/>
    </location>
</feature>
<evidence type="ECO:0000313" key="3">
    <source>
        <dbReference type="Proteomes" id="UP000075883"/>
    </source>
</evidence>
<dbReference type="GO" id="GO:0014069">
    <property type="term" value="C:postsynaptic density"/>
    <property type="evidence" value="ECO:0007669"/>
    <property type="project" value="TreeGrafter"/>
</dbReference>
<feature type="region of interest" description="Disordered" evidence="1">
    <location>
        <begin position="135"/>
        <end position="183"/>
    </location>
</feature>
<dbReference type="GO" id="GO:0005886">
    <property type="term" value="C:plasma membrane"/>
    <property type="evidence" value="ECO:0007669"/>
    <property type="project" value="TreeGrafter"/>
</dbReference>
<dbReference type="Proteomes" id="UP000075883">
    <property type="component" value="Unassembled WGS sequence"/>
</dbReference>
<dbReference type="EnsemblMetazoa" id="ACUA028001-RA">
    <property type="protein sequence ID" value="ACUA028001-PA"/>
    <property type="gene ID" value="ACUA028001"/>
</dbReference>
<feature type="region of interest" description="Disordered" evidence="1">
    <location>
        <begin position="390"/>
        <end position="441"/>
    </location>
</feature>
<organism evidence="2 3">
    <name type="scientific">Anopheles culicifacies</name>
    <dbReference type="NCBI Taxonomy" id="139723"/>
    <lineage>
        <taxon>Eukaryota</taxon>
        <taxon>Metazoa</taxon>
        <taxon>Ecdysozoa</taxon>
        <taxon>Arthropoda</taxon>
        <taxon>Hexapoda</taxon>
        <taxon>Insecta</taxon>
        <taxon>Pterygota</taxon>
        <taxon>Neoptera</taxon>
        <taxon>Endopterygota</taxon>
        <taxon>Diptera</taxon>
        <taxon>Nematocera</taxon>
        <taxon>Culicoidea</taxon>
        <taxon>Culicidae</taxon>
        <taxon>Anophelinae</taxon>
        <taxon>Anopheles</taxon>
        <taxon>culicifacies species complex</taxon>
    </lineage>
</organism>
<evidence type="ECO:0000256" key="1">
    <source>
        <dbReference type="SAM" id="MobiDB-lite"/>
    </source>
</evidence>
<dbReference type="PANTHER" id="PTHR10672">
    <property type="entry name" value="ADDUCIN"/>
    <property type="match status" value="1"/>
</dbReference>
<dbReference type="EMBL" id="AXCM01013710">
    <property type="status" value="NOT_ANNOTATED_CDS"/>
    <property type="molecule type" value="Genomic_DNA"/>
</dbReference>
<feature type="compositionally biased region" description="Polar residues" evidence="1">
    <location>
        <begin position="390"/>
        <end position="402"/>
    </location>
</feature>
<sequence>MMMMMMMSAWVAEPSPTHSSTPVKIEHAHQFVPTNTNPREFKRIQQQIKDNRRADKISAGPQSHILEGVSWDEANRLKDANVSAAGDHVVLMGAASKGIIQRGYQHNATVYKAPYAKNPFDSVTDDELNEYKKTVEKKRHGDGTDTDFSESEALSSLQISGPAKGASLVSPPSQSEQEDTTAEHHVLRIETKQAPKPSQPEVVLSDDLGAAYPTFRTCNYNGFRVATNMASVQHFHCVSERNDFGQLVDEQTVPIWRLSHRGIDWTMFRSCSLPNESYEEHFGYALCPGVAKYLYETDNYMPGRRSRDVNNNARKLNCNSLFMMANTWPIDYCGGRNSIRSVSEVPSPTNTLGLIRNMCHLFSKMENDLDELLNSFTNIVDTVGEQVQNGEQSDAHMSTFSHSSKEDISTDGSPKKDKKKKKGLRTPSFLKKRKDKKRVES</sequence>
<reference evidence="2" key="2">
    <citation type="submission" date="2020-05" db="UniProtKB">
        <authorList>
            <consortium name="EnsemblMetazoa"/>
        </authorList>
    </citation>
    <scope>IDENTIFICATION</scope>
    <source>
        <strain evidence="2">A-37</strain>
    </source>
</reference>
<accession>A0A182MWI7</accession>
<dbReference type="STRING" id="139723.A0A182MWI7"/>
<evidence type="ECO:0000313" key="2">
    <source>
        <dbReference type="EnsemblMetazoa" id="ACUA028001-PA"/>
    </source>
</evidence>
<reference evidence="3" key="1">
    <citation type="submission" date="2013-09" db="EMBL/GenBank/DDBJ databases">
        <title>The Genome Sequence of Anopheles culicifacies species A.</title>
        <authorList>
            <consortium name="The Broad Institute Genomics Platform"/>
            <person name="Neafsey D.E."/>
            <person name="Besansky N."/>
            <person name="Howell P."/>
            <person name="Walton C."/>
            <person name="Young S.K."/>
            <person name="Zeng Q."/>
            <person name="Gargeya S."/>
            <person name="Fitzgerald M."/>
            <person name="Haas B."/>
            <person name="Abouelleil A."/>
            <person name="Allen A.W."/>
            <person name="Alvarado L."/>
            <person name="Arachchi H.M."/>
            <person name="Berlin A.M."/>
            <person name="Chapman S.B."/>
            <person name="Gainer-Dewar J."/>
            <person name="Goldberg J."/>
            <person name="Griggs A."/>
            <person name="Gujja S."/>
            <person name="Hansen M."/>
            <person name="Howarth C."/>
            <person name="Imamovic A."/>
            <person name="Ireland A."/>
            <person name="Larimer J."/>
            <person name="McCowan C."/>
            <person name="Murphy C."/>
            <person name="Pearson M."/>
            <person name="Poon T.W."/>
            <person name="Priest M."/>
            <person name="Roberts A."/>
            <person name="Saif S."/>
            <person name="Shea T."/>
            <person name="Sisk P."/>
            <person name="Sykes S."/>
            <person name="Wortman J."/>
            <person name="Nusbaum C."/>
            <person name="Birren B."/>
        </authorList>
    </citation>
    <scope>NUCLEOTIDE SEQUENCE [LARGE SCALE GENOMIC DNA]</scope>
    <source>
        <strain evidence="3">A-37</strain>
    </source>
</reference>
<dbReference type="InterPro" id="IPR051017">
    <property type="entry name" value="Aldolase-II_Adducin_sf"/>
</dbReference>
<dbReference type="PANTHER" id="PTHR10672:SF3">
    <property type="entry name" value="PROTEIN HU-LI TAI SHAO"/>
    <property type="match status" value="1"/>
</dbReference>
<name>A0A182MWI7_9DIPT</name>
<protein>
    <submittedName>
        <fullName evidence="2">Uncharacterized protein</fullName>
    </submittedName>
</protein>
<keyword evidence="3" id="KW-1185">Reference proteome</keyword>
<dbReference type="AlphaFoldDB" id="A0A182MWI7"/>
<proteinExistence type="predicted"/>